<dbReference type="GeneID" id="30014667"/>
<reference evidence="2 3" key="1">
    <citation type="submission" date="2016-04" db="EMBL/GenBank/DDBJ databases">
        <title>Draft genome of Fonsecaea erecta CBS 125763.</title>
        <authorList>
            <person name="Weiss V.A."/>
            <person name="Vicente V.A."/>
            <person name="Raittz R.T."/>
            <person name="Moreno L.F."/>
            <person name="De Souza E.M."/>
            <person name="Pedrosa F.O."/>
            <person name="Steffens M.B."/>
            <person name="Faoro H."/>
            <person name="Tadra-Sfeir M.Z."/>
            <person name="Najafzadeh M.J."/>
            <person name="Felipe M.S."/>
            <person name="Teixeira M."/>
            <person name="Sun J."/>
            <person name="Xi L."/>
            <person name="Gomes R."/>
            <person name="De Azevedo C.M."/>
            <person name="Salgado C.G."/>
            <person name="Da Silva M.B."/>
            <person name="Nascimento M.F."/>
            <person name="Queiroz-Telles F."/>
            <person name="Attili D.S."/>
            <person name="Gorbushina A."/>
        </authorList>
    </citation>
    <scope>NUCLEOTIDE SEQUENCE [LARGE SCALE GENOMIC DNA]</scope>
    <source>
        <strain evidence="2 3">CBS 125763</strain>
    </source>
</reference>
<proteinExistence type="predicted"/>
<dbReference type="RefSeq" id="XP_018688893.1">
    <property type="nucleotide sequence ID" value="XM_018842005.1"/>
</dbReference>
<keyword evidence="3" id="KW-1185">Reference proteome</keyword>
<evidence type="ECO:0000256" key="1">
    <source>
        <dbReference type="SAM" id="MobiDB-lite"/>
    </source>
</evidence>
<gene>
    <name evidence="2" type="ORF">AYL99_10499</name>
</gene>
<protein>
    <submittedName>
        <fullName evidence="2">Uncharacterized protein</fullName>
    </submittedName>
</protein>
<name>A0A178Z7X1_9EURO</name>
<evidence type="ECO:0000313" key="3">
    <source>
        <dbReference type="Proteomes" id="UP000078343"/>
    </source>
</evidence>
<feature type="region of interest" description="Disordered" evidence="1">
    <location>
        <begin position="143"/>
        <end position="193"/>
    </location>
</feature>
<evidence type="ECO:0000313" key="2">
    <source>
        <dbReference type="EMBL" id="OAP55526.1"/>
    </source>
</evidence>
<dbReference type="Proteomes" id="UP000078343">
    <property type="component" value="Unassembled WGS sequence"/>
</dbReference>
<comment type="caution">
    <text evidence="2">The sequence shown here is derived from an EMBL/GenBank/DDBJ whole genome shotgun (WGS) entry which is preliminary data.</text>
</comment>
<dbReference type="EMBL" id="LVYI01000011">
    <property type="protein sequence ID" value="OAP55526.1"/>
    <property type="molecule type" value="Genomic_DNA"/>
</dbReference>
<dbReference type="STRING" id="1367422.A0A178Z7X1"/>
<sequence>MAHAHIRRINRCSIGVALQESWTKECPAHPRKAPEPDPLTIEYLVDDCLTFLLKKGAYLVDPNPIEFFKSFHPSEHVVEIIVPLYSVKDNVEDYFPKDHPKNEGKSQARIRRVLSNIFQAVNCRILASLFRENEECWRWRNTSAAQRTRKPTEKKRYMEAMQSAKRTGLGKRKSISSRQSPVPSRPISDQDEGLVGVTGGGLEWKSLRYLFHMEVGDGMVARYIVECLDAPPGKDVETGTVSLTWMHEPGTC</sequence>
<organism evidence="2 3">
    <name type="scientific">Fonsecaea erecta</name>
    <dbReference type="NCBI Taxonomy" id="1367422"/>
    <lineage>
        <taxon>Eukaryota</taxon>
        <taxon>Fungi</taxon>
        <taxon>Dikarya</taxon>
        <taxon>Ascomycota</taxon>
        <taxon>Pezizomycotina</taxon>
        <taxon>Eurotiomycetes</taxon>
        <taxon>Chaetothyriomycetidae</taxon>
        <taxon>Chaetothyriales</taxon>
        <taxon>Herpotrichiellaceae</taxon>
        <taxon>Fonsecaea</taxon>
    </lineage>
</organism>
<dbReference type="AlphaFoldDB" id="A0A178Z7X1"/>
<accession>A0A178Z7X1</accession>